<protein>
    <submittedName>
        <fullName evidence="2">Metallophosphoesterase</fullName>
    </submittedName>
</protein>
<evidence type="ECO:0000259" key="1">
    <source>
        <dbReference type="Pfam" id="PF00149"/>
    </source>
</evidence>
<comment type="caution">
    <text evidence="2">The sequence shown here is derived from an EMBL/GenBank/DDBJ whole genome shotgun (WGS) entry which is preliminary data.</text>
</comment>
<dbReference type="Pfam" id="PF00149">
    <property type="entry name" value="Metallophos"/>
    <property type="match status" value="1"/>
</dbReference>
<evidence type="ECO:0000313" key="3">
    <source>
        <dbReference type="Proteomes" id="UP000323454"/>
    </source>
</evidence>
<accession>A0A5B2XU35</accession>
<sequence length="284" mass="32606">MTSARPAPGRLLATSDIHVAYAENKKIVQNMRPDSSDDWLIVAGDVSETMAEIEWALGLLAERFAKVIWAPGNHELWTPKNDPVQLRGEQRYMHMVQLCRRLGVLTPEDPFAVWEGDGGPVTIAPLFLLYDYSFRPEGTTNKEESLAYAHSTGVVCTDEYMLHPDPYPSIEAWCWARIEHTQRLLEARDPDLPTVLINHWPMVREPTRILRYPEFAQWCGTELSADWHLKYNAVASVYGHLHIPRSTVYDGVRFEEVSVGYPREWQRHNHPKGVLRQILPEVAR</sequence>
<dbReference type="InterPro" id="IPR004843">
    <property type="entry name" value="Calcineurin-like_PHP"/>
</dbReference>
<name>A0A5B2XU35_9PSEU</name>
<dbReference type="EMBL" id="VUOB01000001">
    <property type="protein sequence ID" value="KAA2267016.1"/>
    <property type="molecule type" value="Genomic_DNA"/>
</dbReference>
<dbReference type="AlphaFoldDB" id="A0A5B2XU35"/>
<organism evidence="2 3">
    <name type="scientific">Solihabitans fulvus</name>
    <dbReference type="NCBI Taxonomy" id="1892852"/>
    <lineage>
        <taxon>Bacteria</taxon>
        <taxon>Bacillati</taxon>
        <taxon>Actinomycetota</taxon>
        <taxon>Actinomycetes</taxon>
        <taxon>Pseudonocardiales</taxon>
        <taxon>Pseudonocardiaceae</taxon>
        <taxon>Solihabitans</taxon>
    </lineage>
</organism>
<dbReference type="PANTHER" id="PTHR36492">
    <property type="match status" value="1"/>
</dbReference>
<dbReference type="PANTHER" id="PTHR36492:SF2">
    <property type="entry name" value="[ACYL-CARRIER-PROTEIN] PHOSPHODIESTERASE PPTH"/>
    <property type="match status" value="1"/>
</dbReference>
<dbReference type="GO" id="GO:0016787">
    <property type="term" value="F:hydrolase activity"/>
    <property type="evidence" value="ECO:0007669"/>
    <property type="project" value="InterPro"/>
</dbReference>
<dbReference type="InterPro" id="IPR029052">
    <property type="entry name" value="Metallo-depent_PP-like"/>
</dbReference>
<dbReference type="InterPro" id="IPR052963">
    <property type="entry name" value="Pantetheine_PDE"/>
</dbReference>
<dbReference type="SUPFAM" id="SSF56300">
    <property type="entry name" value="Metallo-dependent phosphatases"/>
    <property type="match status" value="1"/>
</dbReference>
<gene>
    <name evidence="2" type="ORF">F0L68_00315</name>
</gene>
<keyword evidence="3" id="KW-1185">Reference proteome</keyword>
<dbReference type="OrthoDB" id="9013891at2"/>
<evidence type="ECO:0000313" key="2">
    <source>
        <dbReference type="EMBL" id="KAA2267016.1"/>
    </source>
</evidence>
<dbReference type="Proteomes" id="UP000323454">
    <property type="component" value="Unassembled WGS sequence"/>
</dbReference>
<dbReference type="RefSeq" id="WP_149847324.1">
    <property type="nucleotide sequence ID" value="NZ_VUOB01000001.1"/>
</dbReference>
<reference evidence="2 3" key="1">
    <citation type="submission" date="2019-09" db="EMBL/GenBank/DDBJ databases">
        <title>Goodfellowia gen. nov., a new genus of the Pseudonocardineae related to Actinoalloteichus, containing Goodfellowia coeruleoviolacea gen. nov., comb. nov. gen. nov., comb. nov.</title>
        <authorList>
            <person name="Labeda D."/>
        </authorList>
    </citation>
    <scope>NUCLEOTIDE SEQUENCE [LARGE SCALE GENOMIC DNA]</scope>
    <source>
        <strain evidence="2 3">AN110305</strain>
    </source>
</reference>
<feature type="domain" description="Calcineurin-like phosphoesterase" evidence="1">
    <location>
        <begin position="10"/>
        <end position="244"/>
    </location>
</feature>
<dbReference type="CDD" id="cd00838">
    <property type="entry name" value="MPP_superfamily"/>
    <property type="match status" value="1"/>
</dbReference>
<dbReference type="Gene3D" id="3.60.21.10">
    <property type="match status" value="1"/>
</dbReference>
<reference evidence="2 3" key="2">
    <citation type="submission" date="2019-09" db="EMBL/GenBank/DDBJ databases">
        <authorList>
            <person name="Jin C."/>
        </authorList>
    </citation>
    <scope>NUCLEOTIDE SEQUENCE [LARGE SCALE GENOMIC DNA]</scope>
    <source>
        <strain evidence="2 3">AN110305</strain>
    </source>
</reference>
<proteinExistence type="predicted"/>